<dbReference type="InterPro" id="IPR039391">
    <property type="entry name" value="Phytocyanin-like"/>
</dbReference>
<gene>
    <name evidence="5" type="ORF">QVD17_29665</name>
</gene>
<dbReference type="PROSITE" id="PS51257">
    <property type="entry name" value="PROKAR_LIPOPROTEIN"/>
    <property type="match status" value="1"/>
</dbReference>
<evidence type="ECO:0000313" key="6">
    <source>
        <dbReference type="Proteomes" id="UP001229421"/>
    </source>
</evidence>
<keyword evidence="1" id="KW-1015">Disulfide bond</keyword>
<keyword evidence="3" id="KW-0732">Signal</keyword>
<evidence type="ECO:0000313" key="5">
    <source>
        <dbReference type="EMBL" id="KAK1413928.1"/>
    </source>
</evidence>
<evidence type="ECO:0000256" key="3">
    <source>
        <dbReference type="SAM" id="SignalP"/>
    </source>
</evidence>
<reference evidence="5" key="1">
    <citation type="journal article" date="2023" name="bioRxiv">
        <title>Improved chromosome-level genome assembly for marigold (Tagetes erecta).</title>
        <authorList>
            <person name="Jiang F."/>
            <person name="Yuan L."/>
            <person name="Wang S."/>
            <person name="Wang H."/>
            <person name="Xu D."/>
            <person name="Wang A."/>
            <person name="Fan W."/>
        </authorList>
    </citation>
    <scope>NUCLEOTIDE SEQUENCE</scope>
    <source>
        <strain evidence="5">WSJ</strain>
        <tissue evidence="5">Leaf</tissue>
    </source>
</reference>
<dbReference type="Gene3D" id="2.60.40.420">
    <property type="entry name" value="Cupredoxins - blue copper proteins"/>
    <property type="match status" value="1"/>
</dbReference>
<evidence type="ECO:0000256" key="1">
    <source>
        <dbReference type="ARBA" id="ARBA00023157"/>
    </source>
</evidence>
<proteinExistence type="predicted"/>
<protein>
    <recommendedName>
        <fullName evidence="4">Phytocyanin domain-containing protein</fullName>
    </recommendedName>
</protein>
<dbReference type="InterPro" id="IPR003245">
    <property type="entry name" value="Phytocyanin_dom"/>
</dbReference>
<dbReference type="SUPFAM" id="SSF49503">
    <property type="entry name" value="Cupredoxins"/>
    <property type="match status" value="1"/>
</dbReference>
<sequence length="129" mass="14538">MASFKLNFVFTTLLVACMHFSVTTAATSYLVGGAYGWIVPPKPNHYEEWRKGKKFVKGDVFHFIFKNKEHTLAIAKSKEAYDKCNTSAVTDLRTGSDAIWILYGVDVYYFICTLHCAKGQKVIIDIKAS</sequence>
<dbReference type="GO" id="GO:0005886">
    <property type="term" value="C:plasma membrane"/>
    <property type="evidence" value="ECO:0007669"/>
    <property type="project" value="TreeGrafter"/>
</dbReference>
<keyword evidence="6" id="KW-1185">Reference proteome</keyword>
<dbReference type="Pfam" id="PF02298">
    <property type="entry name" value="Cu_bind_like"/>
    <property type="match status" value="1"/>
</dbReference>
<accession>A0AAD8NMR8</accession>
<dbReference type="PANTHER" id="PTHR33021:SF522">
    <property type="entry name" value="PHYTOCYANIN DOMAIN-CONTAINING PROTEIN"/>
    <property type="match status" value="1"/>
</dbReference>
<dbReference type="AlphaFoldDB" id="A0AAD8NMR8"/>
<comment type="caution">
    <text evidence="5">The sequence shown here is derived from an EMBL/GenBank/DDBJ whole genome shotgun (WGS) entry which is preliminary data.</text>
</comment>
<dbReference type="FunFam" id="2.60.40.420:FF:000034">
    <property type="entry name" value="Cupredoxin superfamily protein"/>
    <property type="match status" value="1"/>
</dbReference>
<feature type="chain" id="PRO_5042077122" description="Phytocyanin domain-containing protein" evidence="3">
    <location>
        <begin position="26"/>
        <end position="129"/>
    </location>
</feature>
<dbReference type="PROSITE" id="PS51485">
    <property type="entry name" value="PHYTOCYANIN"/>
    <property type="match status" value="1"/>
</dbReference>
<dbReference type="EMBL" id="JAUHHV010000008">
    <property type="protein sequence ID" value="KAK1413928.1"/>
    <property type="molecule type" value="Genomic_DNA"/>
</dbReference>
<dbReference type="Proteomes" id="UP001229421">
    <property type="component" value="Unassembled WGS sequence"/>
</dbReference>
<organism evidence="5 6">
    <name type="scientific">Tagetes erecta</name>
    <name type="common">African marigold</name>
    <dbReference type="NCBI Taxonomy" id="13708"/>
    <lineage>
        <taxon>Eukaryota</taxon>
        <taxon>Viridiplantae</taxon>
        <taxon>Streptophyta</taxon>
        <taxon>Embryophyta</taxon>
        <taxon>Tracheophyta</taxon>
        <taxon>Spermatophyta</taxon>
        <taxon>Magnoliopsida</taxon>
        <taxon>eudicotyledons</taxon>
        <taxon>Gunneridae</taxon>
        <taxon>Pentapetalae</taxon>
        <taxon>asterids</taxon>
        <taxon>campanulids</taxon>
        <taxon>Asterales</taxon>
        <taxon>Asteraceae</taxon>
        <taxon>Asteroideae</taxon>
        <taxon>Heliantheae alliance</taxon>
        <taxon>Tageteae</taxon>
        <taxon>Tagetes</taxon>
    </lineage>
</organism>
<dbReference type="GO" id="GO:0009055">
    <property type="term" value="F:electron transfer activity"/>
    <property type="evidence" value="ECO:0007669"/>
    <property type="project" value="InterPro"/>
</dbReference>
<dbReference type="PANTHER" id="PTHR33021">
    <property type="entry name" value="BLUE COPPER PROTEIN"/>
    <property type="match status" value="1"/>
</dbReference>
<feature type="domain" description="Phytocyanin" evidence="4">
    <location>
        <begin position="27"/>
        <end position="128"/>
    </location>
</feature>
<feature type="signal peptide" evidence="3">
    <location>
        <begin position="1"/>
        <end position="25"/>
    </location>
</feature>
<dbReference type="InterPro" id="IPR008972">
    <property type="entry name" value="Cupredoxin"/>
</dbReference>
<keyword evidence="2" id="KW-0325">Glycoprotein</keyword>
<name>A0AAD8NMR8_TARER</name>
<evidence type="ECO:0000259" key="4">
    <source>
        <dbReference type="PROSITE" id="PS51485"/>
    </source>
</evidence>
<evidence type="ECO:0000256" key="2">
    <source>
        <dbReference type="ARBA" id="ARBA00023180"/>
    </source>
</evidence>